<feature type="region of interest" description="Disordered" evidence="1">
    <location>
        <begin position="47"/>
        <end position="68"/>
    </location>
</feature>
<feature type="region of interest" description="Disordered" evidence="1">
    <location>
        <begin position="114"/>
        <end position="153"/>
    </location>
</feature>
<feature type="compositionally biased region" description="Polar residues" evidence="1">
    <location>
        <begin position="47"/>
        <end position="62"/>
    </location>
</feature>
<accession>A0ABQ9I6S5</accession>
<keyword evidence="3" id="KW-1185">Reference proteome</keyword>
<organism evidence="2 3">
    <name type="scientific">Dryococelus australis</name>
    <dbReference type="NCBI Taxonomy" id="614101"/>
    <lineage>
        <taxon>Eukaryota</taxon>
        <taxon>Metazoa</taxon>
        <taxon>Ecdysozoa</taxon>
        <taxon>Arthropoda</taxon>
        <taxon>Hexapoda</taxon>
        <taxon>Insecta</taxon>
        <taxon>Pterygota</taxon>
        <taxon>Neoptera</taxon>
        <taxon>Polyneoptera</taxon>
        <taxon>Phasmatodea</taxon>
        <taxon>Verophasmatodea</taxon>
        <taxon>Anareolatae</taxon>
        <taxon>Phasmatidae</taxon>
        <taxon>Eurycanthinae</taxon>
        <taxon>Dryococelus</taxon>
    </lineage>
</organism>
<reference evidence="2 3" key="1">
    <citation type="submission" date="2023-02" db="EMBL/GenBank/DDBJ databases">
        <title>LHISI_Scaffold_Assembly.</title>
        <authorList>
            <person name="Stuart O.P."/>
            <person name="Cleave R."/>
            <person name="Magrath M.J.L."/>
            <person name="Mikheyev A.S."/>
        </authorList>
    </citation>
    <scope>NUCLEOTIDE SEQUENCE [LARGE SCALE GENOMIC DNA]</scope>
    <source>
        <strain evidence="2">Daus_M_001</strain>
        <tissue evidence="2">Leg muscle</tissue>
    </source>
</reference>
<sequence length="153" mass="16729">MYVGSLARQQEAQQRLMSQAAPRPVSPAVQATPRPQKDLTSTLIENQMKFSPRPQVTTNNTVPPLAPTWNMISSSPAWQQPLPLTQGFGAFQQAPQPQWQSPQPSYNLLDSLLPSASPRIPMNAMQTGPRQPLLSSSQSAKPLSTSEINDLLS</sequence>
<feature type="region of interest" description="Disordered" evidence="1">
    <location>
        <begin position="1"/>
        <end position="35"/>
    </location>
</feature>
<evidence type="ECO:0000313" key="2">
    <source>
        <dbReference type="EMBL" id="KAJ8891969.1"/>
    </source>
</evidence>
<proteinExistence type="predicted"/>
<comment type="caution">
    <text evidence="2">The sequence shown here is derived from an EMBL/GenBank/DDBJ whole genome shotgun (WGS) entry which is preliminary data.</text>
</comment>
<feature type="compositionally biased region" description="Polar residues" evidence="1">
    <location>
        <begin position="124"/>
        <end position="153"/>
    </location>
</feature>
<dbReference type="EMBL" id="JARBHB010000002">
    <property type="protein sequence ID" value="KAJ8891969.1"/>
    <property type="molecule type" value="Genomic_DNA"/>
</dbReference>
<evidence type="ECO:0000256" key="1">
    <source>
        <dbReference type="SAM" id="MobiDB-lite"/>
    </source>
</evidence>
<feature type="compositionally biased region" description="Polar residues" evidence="1">
    <location>
        <begin position="7"/>
        <end position="17"/>
    </location>
</feature>
<gene>
    <name evidence="2" type="ORF">PR048_004534</name>
</gene>
<dbReference type="Proteomes" id="UP001159363">
    <property type="component" value="Chromosome 2"/>
</dbReference>
<protein>
    <submittedName>
        <fullName evidence="2">Uncharacterized protein</fullName>
    </submittedName>
</protein>
<name>A0ABQ9I6S5_9NEOP</name>
<evidence type="ECO:0000313" key="3">
    <source>
        <dbReference type="Proteomes" id="UP001159363"/>
    </source>
</evidence>